<comment type="caution">
    <text evidence="6">Lacks conserved residue(s) required for the propagation of feature annotation.</text>
</comment>
<keyword evidence="2 6" id="KW-0698">rRNA processing</keyword>
<comment type="subcellular location">
    <subcellularLocation>
        <location evidence="6">Cytoplasm</location>
    </subcellularLocation>
</comment>
<evidence type="ECO:0000313" key="7">
    <source>
        <dbReference type="EMBL" id="STD14980.1"/>
    </source>
</evidence>
<comment type="caution">
    <text evidence="7">The sequence shown here is derived from an EMBL/GenBank/DDBJ whole genome shotgun (WGS) entry which is preliminary data.</text>
</comment>
<feature type="binding site" evidence="6">
    <location>
        <position position="82"/>
    </location>
    <ligand>
        <name>S-adenosyl-L-methionine</name>
        <dbReference type="ChEBI" id="CHEBI:59789"/>
    </ligand>
</feature>
<dbReference type="PANTHER" id="PTHR31760">
    <property type="entry name" value="S-ADENOSYL-L-METHIONINE-DEPENDENT METHYLTRANSFERASES SUPERFAMILY PROTEIN"/>
    <property type="match status" value="1"/>
</dbReference>
<sequence>MDNSFSSELSLPPRIAHLIYKDRLDIAVKFSELLATTGVTHGLIGPREVPRLWSRHILNCAIVQDVLEPGVAVADIGSGAGLPGLALAIARPDLQLHLIEPLARRTTWLSSAVEELGLTNVVIHHARAEALAGQLAVPVVTARAVARLAKLAMWAAPLLSPGGELVALKGASAYRELEEDRQQIAVSGGCDSKVELLGEGTLEDPTTLVRIRFISAQKGNVRVKTSGKKKSRHSRRTQNQ</sequence>
<dbReference type="Gene3D" id="3.40.50.150">
    <property type="entry name" value="Vaccinia Virus protein VP39"/>
    <property type="match status" value="1"/>
</dbReference>
<keyword evidence="1 6" id="KW-0963">Cytoplasm</keyword>
<protein>
    <recommendedName>
        <fullName evidence="6">Ribosomal RNA small subunit methyltransferase G</fullName>
        <ecNumber evidence="6">2.1.1.-</ecNumber>
    </recommendedName>
    <alternativeName>
        <fullName evidence="6">16S rRNA 7-methylguanosine methyltransferase</fullName>
        <shortName evidence="6">16S rRNA m7G methyltransferase</shortName>
    </alternativeName>
</protein>
<feature type="binding site" evidence="6">
    <location>
        <begin position="128"/>
        <end position="129"/>
    </location>
    <ligand>
        <name>S-adenosyl-L-methionine</name>
        <dbReference type="ChEBI" id="CHEBI:59789"/>
    </ligand>
</feature>
<dbReference type="EMBL" id="UFYA01000001">
    <property type="protein sequence ID" value="STD14980.1"/>
    <property type="molecule type" value="Genomic_DNA"/>
</dbReference>
<dbReference type="Proteomes" id="UP000254118">
    <property type="component" value="Unassembled WGS sequence"/>
</dbReference>
<dbReference type="GO" id="GO:0070043">
    <property type="term" value="F:rRNA (guanine-N7-)-methyltransferase activity"/>
    <property type="evidence" value="ECO:0007669"/>
    <property type="project" value="UniProtKB-UniRule"/>
</dbReference>
<evidence type="ECO:0000256" key="1">
    <source>
        <dbReference type="ARBA" id="ARBA00022490"/>
    </source>
</evidence>
<accession>A0AA46H1E1</accession>
<keyword evidence="3 6" id="KW-0489">Methyltransferase</keyword>
<dbReference type="GO" id="GO:0005829">
    <property type="term" value="C:cytosol"/>
    <property type="evidence" value="ECO:0007669"/>
    <property type="project" value="TreeGrafter"/>
</dbReference>
<dbReference type="InterPro" id="IPR029063">
    <property type="entry name" value="SAM-dependent_MTases_sf"/>
</dbReference>
<evidence type="ECO:0000256" key="3">
    <source>
        <dbReference type="ARBA" id="ARBA00022603"/>
    </source>
</evidence>
<evidence type="ECO:0000256" key="6">
    <source>
        <dbReference type="HAMAP-Rule" id="MF_00074"/>
    </source>
</evidence>
<dbReference type="HAMAP" id="MF_00074">
    <property type="entry name" value="16SrRNA_methyltr_G"/>
    <property type="match status" value="1"/>
</dbReference>
<dbReference type="NCBIfam" id="TIGR00138">
    <property type="entry name" value="rsmG_gidB"/>
    <property type="match status" value="1"/>
</dbReference>
<proteinExistence type="inferred from homology"/>
<dbReference type="Pfam" id="PF02527">
    <property type="entry name" value="GidB"/>
    <property type="match status" value="1"/>
</dbReference>
<feature type="binding site" evidence="6">
    <location>
        <position position="143"/>
    </location>
    <ligand>
        <name>S-adenosyl-L-methionine</name>
        <dbReference type="ChEBI" id="CHEBI:59789"/>
    </ligand>
</feature>
<comment type="similarity">
    <text evidence="6">Belongs to the methyltransferase superfamily. RNA methyltransferase RsmG family.</text>
</comment>
<dbReference type="EC" id="2.1.1.-" evidence="6"/>
<evidence type="ECO:0000256" key="4">
    <source>
        <dbReference type="ARBA" id="ARBA00022679"/>
    </source>
</evidence>
<gene>
    <name evidence="6 7" type="primary">rsmG</name>
    <name evidence="7" type="ORF">NCTC7915_02204</name>
</gene>
<evidence type="ECO:0000256" key="2">
    <source>
        <dbReference type="ARBA" id="ARBA00022552"/>
    </source>
</evidence>
<keyword evidence="4 6" id="KW-0808">Transferase</keyword>
<dbReference type="InterPro" id="IPR003682">
    <property type="entry name" value="rRNA_ssu_MeTfrase_G"/>
</dbReference>
<comment type="function">
    <text evidence="6">Specifically methylates the N7 position of a guanine in 16S rRNA.</text>
</comment>
<feature type="binding site" evidence="6">
    <location>
        <position position="77"/>
    </location>
    <ligand>
        <name>S-adenosyl-L-methionine</name>
        <dbReference type="ChEBI" id="CHEBI:59789"/>
    </ligand>
</feature>
<dbReference type="SUPFAM" id="SSF53335">
    <property type="entry name" value="S-adenosyl-L-methionine-dependent methyltransferases"/>
    <property type="match status" value="1"/>
</dbReference>
<keyword evidence="5 6" id="KW-0949">S-adenosyl-L-methionine</keyword>
<evidence type="ECO:0000256" key="5">
    <source>
        <dbReference type="ARBA" id="ARBA00022691"/>
    </source>
</evidence>
<dbReference type="PANTHER" id="PTHR31760:SF0">
    <property type="entry name" value="S-ADENOSYL-L-METHIONINE-DEPENDENT METHYLTRANSFERASES SUPERFAMILY PROTEIN"/>
    <property type="match status" value="1"/>
</dbReference>
<organism evidence="7 8">
    <name type="scientific">Dermatophilus congolensis</name>
    <dbReference type="NCBI Taxonomy" id="1863"/>
    <lineage>
        <taxon>Bacteria</taxon>
        <taxon>Bacillati</taxon>
        <taxon>Actinomycetota</taxon>
        <taxon>Actinomycetes</taxon>
        <taxon>Micrococcales</taxon>
        <taxon>Dermatophilaceae</taxon>
        <taxon>Dermatophilus</taxon>
    </lineage>
</organism>
<reference evidence="7 8" key="1">
    <citation type="submission" date="2018-06" db="EMBL/GenBank/DDBJ databases">
        <authorList>
            <consortium name="Pathogen Informatics"/>
            <person name="Doyle S."/>
        </authorList>
    </citation>
    <scope>NUCLEOTIDE SEQUENCE [LARGE SCALE GENOMIC DNA]</scope>
    <source>
        <strain evidence="7 8">NCTC7915</strain>
    </source>
</reference>
<dbReference type="AlphaFoldDB" id="A0AA46H1E1"/>
<name>A0AA46H1E1_9MICO</name>
<evidence type="ECO:0000313" key="8">
    <source>
        <dbReference type="Proteomes" id="UP000254118"/>
    </source>
</evidence>